<evidence type="ECO:0000259" key="2">
    <source>
        <dbReference type="Pfam" id="PF24883"/>
    </source>
</evidence>
<dbReference type="EMBL" id="LT853704">
    <property type="protein sequence ID" value="SMQ56093.1"/>
    <property type="molecule type" value="Genomic_DNA"/>
</dbReference>
<dbReference type="AlphaFoldDB" id="A0A1X7S8R6"/>
<dbReference type="Pfam" id="PF25053">
    <property type="entry name" value="DUF7791"/>
    <property type="match status" value="1"/>
</dbReference>
<evidence type="ECO:0000256" key="1">
    <source>
        <dbReference type="ARBA" id="ARBA00022737"/>
    </source>
</evidence>
<evidence type="ECO:0000313" key="5">
    <source>
        <dbReference type="Proteomes" id="UP000215127"/>
    </source>
</evidence>
<evidence type="ECO:0008006" key="6">
    <source>
        <dbReference type="Google" id="ProtNLM"/>
    </source>
</evidence>
<proteinExistence type="predicted"/>
<dbReference type="PANTHER" id="PTHR10039:SF5">
    <property type="entry name" value="NACHT DOMAIN-CONTAINING PROTEIN"/>
    <property type="match status" value="1"/>
</dbReference>
<dbReference type="InterPro" id="IPR056884">
    <property type="entry name" value="NPHP3-like_N"/>
</dbReference>
<dbReference type="InterPro" id="IPR027417">
    <property type="entry name" value="P-loop_NTPase"/>
</dbReference>
<name>A0A1X7S8R6_ZYMT9</name>
<evidence type="ECO:0000259" key="3">
    <source>
        <dbReference type="Pfam" id="PF25053"/>
    </source>
</evidence>
<dbReference type="STRING" id="1276538.A0A1X7S8R6"/>
<dbReference type="PANTHER" id="PTHR10039">
    <property type="entry name" value="AMELOGENIN"/>
    <property type="match status" value="1"/>
</dbReference>
<sequence length="920" mass="104981">MDPFTALGVAASIIQIVDFGVRLTSKAIKIYQSTQGLPPQLEELATMHTQYSNMNQHLAARFSSNAASLDSGEKALQQIAMECQKLGGEILAILDKVRTKGQPTAWKTVKTTFKSEQRESEILRKVKRLEALRRQCNEQLLRFVSDKQYALASTLARIEQRQIDSTSQLLSQIVGLKSDLLDAISKKQVHDLPRILETVWNSAGSLLPQEDILASLRYDELRRRWDGIKMAETGTYDWIFADGSSSNSPVHFLQWLKHRDGLYWITGKPGCGKSTLMKHISDHPNTKAALKDWANGRDLVIGTHFFWYLGTPVQKSYEGMLRSLLHDVFEQRPALMKLTCESRWNEELRGRDTRLTAWTLSELRKCITKLATISFELNGKTSCFCFFIDGLDEYDGEHDEVVQLLQDLSGCKSVKICASSRPWQIFLESFATGINDRHTLQLHLHTIKDIEKVVHKELGPRMLSMQGGRDGLQQLITDIIDKAQGVFLWVSLVIHKELLPGLRHHDSMNMLRERLRSIPDELNDYFEQIFDRIWKDKFYRKDTARIFRTCMLARQPLPTPAIEVIIHDRPVELAISVEVDTTFDWSNQASVERVRAQINGRCQDLLSVGQPYTTEGHETGRATFYPIEFLHRSVQDFLLESSVSAKLDERAGVDFDPEATLVATYVSLIKKSDAESSDATLHWAKTMLSHASAVRDQTQTSKLIDELDRVMAILFKSGKSRHWTNCVKETAQVNSFNSTSEHGQRDLIGHLIEFGLHIQVKERLNARPSLLANKRGRPYLDYALRFHEQDRMLPRTSQHPDQRTVDLLLELGCSPNQSIITYNDRSVWHMYLAFLYDVEIHDSGIARSLIKHGALNVQRCIVSEESFKETSKYRETIRQRKELSMAQILTKVCGPAEAQVLCDAVARNSPGGWLSYLKLW</sequence>
<accession>A0A1X7S8R6</accession>
<dbReference type="Gene3D" id="3.40.50.300">
    <property type="entry name" value="P-loop containing nucleotide triphosphate hydrolases"/>
    <property type="match status" value="1"/>
</dbReference>
<gene>
    <name evidence="4" type="ORF">ZT3D7_G11248</name>
</gene>
<evidence type="ECO:0000313" key="4">
    <source>
        <dbReference type="EMBL" id="SMQ56093.1"/>
    </source>
</evidence>
<reference evidence="4 5" key="1">
    <citation type="submission" date="2016-06" db="EMBL/GenBank/DDBJ databases">
        <authorList>
            <person name="Kjaerup R.B."/>
            <person name="Dalgaard T.S."/>
            <person name="Juul-Madsen H.R."/>
        </authorList>
    </citation>
    <scope>NUCLEOTIDE SEQUENCE [LARGE SCALE GENOMIC DNA]</scope>
</reference>
<protein>
    <recommendedName>
        <fullName evidence="6">NACHT domain-containing protein</fullName>
    </recommendedName>
</protein>
<dbReference type="Proteomes" id="UP000215127">
    <property type="component" value="Chromosome 13"/>
</dbReference>
<keyword evidence="1" id="KW-0677">Repeat</keyword>
<dbReference type="Pfam" id="PF24883">
    <property type="entry name" value="NPHP3_N"/>
    <property type="match status" value="1"/>
</dbReference>
<feature type="domain" description="Nephrocystin 3-like N-terminal" evidence="2">
    <location>
        <begin position="250"/>
        <end position="421"/>
    </location>
</feature>
<organism evidence="4 5">
    <name type="scientific">Zymoseptoria tritici (strain ST99CH_3D7)</name>
    <dbReference type="NCBI Taxonomy" id="1276538"/>
    <lineage>
        <taxon>Eukaryota</taxon>
        <taxon>Fungi</taxon>
        <taxon>Dikarya</taxon>
        <taxon>Ascomycota</taxon>
        <taxon>Pezizomycotina</taxon>
        <taxon>Dothideomycetes</taxon>
        <taxon>Dothideomycetidae</taxon>
        <taxon>Mycosphaerellales</taxon>
        <taxon>Mycosphaerellaceae</taxon>
        <taxon>Zymoseptoria</taxon>
    </lineage>
</organism>
<dbReference type="InterPro" id="IPR056693">
    <property type="entry name" value="DUF7791"/>
</dbReference>
<feature type="domain" description="DUF7791" evidence="3">
    <location>
        <begin position="536"/>
        <end position="678"/>
    </location>
</feature>
<dbReference type="SUPFAM" id="SSF52540">
    <property type="entry name" value="P-loop containing nucleoside triphosphate hydrolases"/>
    <property type="match status" value="1"/>
</dbReference>
<keyword evidence="5" id="KW-1185">Reference proteome</keyword>